<name>A0A2S5GD91_9BACL</name>
<feature type="domain" description="THIF-type NAD/FAD binding fold" evidence="2">
    <location>
        <begin position="5"/>
        <end position="243"/>
    </location>
</feature>
<dbReference type="InterPro" id="IPR045886">
    <property type="entry name" value="ThiF/MoeB/HesA"/>
</dbReference>
<comment type="caution">
    <text evidence="3">The sequence shown here is derived from an EMBL/GenBank/DDBJ whole genome shotgun (WGS) entry which is preliminary data.</text>
</comment>
<organism evidence="3 4">
    <name type="scientific">Jeotgalibacillus proteolyticus</name>
    <dbReference type="NCBI Taxonomy" id="2082395"/>
    <lineage>
        <taxon>Bacteria</taxon>
        <taxon>Bacillati</taxon>
        <taxon>Bacillota</taxon>
        <taxon>Bacilli</taxon>
        <taxon>Bacillales</taxon>
        <taxon>Caryophanaceae</taxon>
        <taxon>Jeotgalibacillus</taxon>
    </lineage>
</organism>
<dbReference type="AlphaFoldDB" id="A0A2S5GD91"/>
<evidence type="ECO:0000313" key="3">
    <source>
        <dbReference type="EMBL" id="PPA70970.1"/>
    </source>
</evidence>
<dbReference type="InterPro" id="IPR035985">
    <property type="entry name" value="Ubiquitin-activating_enz"/>
</dbReference>
<dbReference type="PANTHER" id="PTHR10953:SF102">
    <property type="entry name" value="ADENYLYLTRANSFERASE AND SULFURTRANSFERASE MOCS3"/>
    <property type="match status" value="1"/>
</dbReference>
<dbReference type="FunFam" id="3.40.50.720:FF:000080">
    <property type="entry name" value="Thiazole biosynthesis adenylyltransferase ThiF"/>
    <property type="match status" value="1"/>
</dbReference>
<dbReference type="Gene3D" id="3.40.50.720">
    <property type="entry name" value="NAD(P)-binding Rossmann-like Domain"/>
    <property type="match status" value="1"/>
</dbReference>
<dbReference type="CDD" id="cd00757">
    <property type="entry name" value="ThiF_MoeB_HesA_family"/>
    <property type="match status" value="1"/>
</dbReference>
<dbReference type="GO" id="GO:0008146">
    <property type="term" value="F:sulfotransferase activity"/>
    <property type="evidence" value="ECO:0007669"/>
    <property type="project" value="TreeGrafter"/>
</dbReference>
<dbReference type="OrthoDB" id="9804286at2"/>
<dbReference type="SUPFAM" id="SSF69572">
    <property type="entry name" value="Activating enzymes of the ubiquitin-like proteins"/>
    <property type="match status" value="1"/>
</dbReference>
<accession>A0A2S5GD91</accession>
<dbReference type="PANTHER" id="PTHR10953">
    <property type="entry name" value="UBIQUITIN-ACTIVATING ENZYME E1"/>
    <property type="match status" value="1"/>
</dbReference>
<sequence length="348" mass="38845">MTERYSRQELFAPIGVQGQKKISQNHALLIGLGALGSSSADMLVRAGIGKLTIMDRDYVDWSNLGRQQLYSEEDAANHLPKSAAAQKKLQQINSEVDIDAYLLDVNAKELDSWLSQNQVDVIMDGTDQFDIRLIINDAALKHDIPWIYGSCVGSYGMSYTILPGETPCLNCLLQSAPLQGPTCDTAGVISPIVHLVTAHQVTEALKLFIGDKEALRRELITFDLWSGQHQKVGVDRMKKKNCPSCGEVPEYPYLNQSTVHTNVLCGRDTVQIRPGENNQRDLDQLERVLKNKEGTMIRNEYLLVYQAEHRVVFFKDGRVLVHGTKDARYAADYYYSILSSKHSVSAGT</sequence>
<proteinExistence type="inferred from homology"/>
<dbReference type="GO" id="GO:0008641">
    <property type="term" value="F:ubiquitin-like modifier activating enzyme activity"/>
    <property type="evidence" value="ECO:0007669"/>
    <property type="project" value="InterPro"/>
</dbReference>
<dbReference type="GO" id="GO:0016779">
    <property type="term" value="F:nucleotidyltransferase activity"/>
    <property type="evidence" value="ECO:0007669"/>
    <property type="project" value="TreeGrafter"/>
</dbReference>
<dbReference type="GO" id="GO:0005829">
    <property type="term" value="C:cytosol"/>
    <property type="evidence" value="ECO:0007669"/>
    <property type="project" value="TreeGrafter"/>
</dbReference>
<evidence type="ECO:0000256" key="1">
    <source>
        <dbReference type="ARBA" id="ARBA00009919"/>
    </source>
</evidence>
<evidence type="ECO:0000313" key="4">
    <source>
        <dbReference type="Proteomes" id="UP000239047"/>
    </source>
</evidence>
<reference evidence="3 4" key="1">
    <citation type="submission" date="2018-02" db="EMBL/GenBank/DDBJ databases">
        <title>Jeotgalibacillus proteolyticum sp. nov. a protease producing bacterium isolated from ocean sediments of Laizhou Bay.</title>
        <authorList>
            <person name="Li Y."/>
        </authorList>
    </citation>
    <scope>NUCLEOTIDE SEQUENCE [LARGE SCALE GENOMIC DNA]</scope>
    <source>
        <strain evidence="3 4">22-7</strain>
    </source>
</reference>
<dbReference type="RefSeq" id="WP_104057719.1">
    <property type="nucleotide sequence ID" value="NZ_PREZ01000003.1"/>
</dbReference>
<dbReference type="Pfam" id="PF00899">
    <property type="entry name" value="ThiF"/>
    <property type="match status" value="1"/>
</dbReference>
<evidence type="ECO:0000259" key="2">
    <source>
        <dbReference type="Pfam" id="PF00899"/>
    </source>
</evidence>
<comment type="similarity">
    <text evidence="1">Belongs to the HesA/MoeB/ThiF family.</text>
</comment>
<gene>
    <name evidence="3" type="ORF">C4B60_09305</name>
</gene>
<dbReference type="GO" id="GO:0004792">
    <property type="term" value="F:thiosulfate-cyanide sulfurtransferase activity"/>
    <property type="evidence" value="ECO:0007669"/>
    <property type="project" value="TreeGrafter"/>
</dbReference>
<keyword evidence="4" id="KW-1185">Reference proteome</keyword>
<protein>
    <submittedName>
        <fullName evidence="3">Thiamine biosynthesis protein MoeB</fullName>
    </submittedName>
</protein>
<dbReference type="EMBL" id="PREZ01000003">
    <property type="protein sequence ID" value="PPA70970.1"/>
    <property type="molecule type" value="Genomic_DNA"/>
</dbReference>
<dbReference type="Proteomes" id="UP000239047">
    <property type="component" value="Unassembled WGS sequence"/>
</dbReference>
<dbReference type="InterPro" id="IPR000594">
    <property type="entry name" value="ThiF_NAD_FAD-bd"/>
</dbReference>